<dbReference type="Pfam" id="PF06445">
    <property type="entry name" value="GyrI-like"/>
    <property type="match status" value="1"/>
</dbReference>
<name>A0ABR9KCP1_9ACTN</name>
<dbReference type="EMBL" id="JADBEF010000001">
    <property type="protein sequence ID" value="MBE1559705.1"/>
    <property type="molecule type" value="Genomic_DNA"/>
</dbReference>
<keyword evidence="3" id="KW-1185">Reference proteome</keyword>
<reference evidence="2 3" key="1">
    <citation type="submission" date="2020-10" db="EMBL/GenBank/DDBJ databases">
        <title>Sequencing the genomes of 1000 actinobacteria strains.</title>
        <authorList>
            <person name="Klenk H.-P."/>
        </authorList>
    </citation>
    <scope>NUCLEOTIDE SEQUENCE [LARGE SCALE GENOMIC DNA]</scope>
    <source>
        <strain evidence="2 3">DSM 43748</strain>
    </source>
</reference>
<evidence type="ECO:0000313" key="2">
    <source>
        <dbReference type="EMBL" id="MBE1559705.1"/>
    </source>
</evidence>
<gene>
    <name evidence="2" type="ORF">H4W81_002484</name>
</gene>
<dbReference type="SUPFAM" id="SSF55136">
    <property type="entry name" value="Probable bacterial effector-binding domain"/>
    <property type="match status" value="1"/>
</dbReference>
<evidence type="ECO:0000259" key="1">
    <source>
        <dbReference type="Pfam" id="PF06445"/>
    </source>
</evidence>
<dbReference type="RefSeq" id="WP_192774933.1">
    <property type="nucleotide sequence ID" value="NZ_BAAASY010000005.1"/>
</dbReference>
<comment type="caution">
    <text evidence="2">The sequence shown here is derived from an EMBL/GenBank/DDBJ whole genome shotgun (WGS) entry which is preliminary data.</text>
</comment>
<evidence type="ECO:0000313" key="3">
    <source>
        <dbReference type="Proteomes" id="UP000661607"/>
    </source>
</evidence>
<dbReference type="InterPro" id="IPR029442">
    <property type="entry name" value="GyrI-like"/>
</dbReference>
<sequence>MKTTYGPVTALTVTGLGEPGGGEHLSAINALYTVAAAMNAPVGPLEGRWWVEDEPPPLEVPREQWRWHLHLPLPAVPAAGEMERARETARTSGAAVDRVQVVTFTEGECVELLHEGPYSDEHITLAAMAEYMAAHGLVANGLHHEVYLSDLQESDPAKMRTVLRQPVRSAGTAP</sequence>
<dbReference type="Gene3D" id="3.20.80.10">
    <property type="entry name" value="Regulatory factor, effector binding domain"/>
    <property type="match status" value="1"/>
</dbReference>
<dbReference type="InterPro" id="IPR011256">
    <property type="entry name" value="Reg_factor_effector_dom_sf"/>
</dbReference>
<feature type="domain" description="GyrI-like small molecule binding" evidence="1">
    <location>
        <begin position="94"/>
        <end position="162"/>
    </location>
</feature>
<organism evidence="2 3">
    <name type="scientific">Nonomuraea africana</name>
    <dbReference type="NCBI Taxonomy" id="46171"/>
    <lineage>
        <taxon>Bacteria</taxon>
        <taxon>Bacillati</taxon>
        <taxon>Actinomycetota</taxon>
        <taxon>Actinomycetes</taxon>
        <taxon>Streptosporangiales</taxon>
        <taxon>Streptosporangiaceae</taxon>
        <taxon>Nonomuraea</taxon>
    </lineage>
</organism>
<accession>A0ABR9KCP1</accession>
<proteinExistence type="predicted"/>
<dbReference type="Proteomes" id="UP000661607">
    <property type="component" value="Unassembled WGS sequence"/>
</dbReference>
<protein>
    <recommendedName>
        <fullName evidence="1">GyrI-like small molecule binding domain-containing protein</fullName>
    </recommendedName>
</protein>